<feature type="region of interest" description="Disordered" evidence="1">
    <location>
        <begin position="1"/>
        <end position="23"/>
    </location>
</feature>
<dbReference type="Gene3D" id="2.60.120.10">
    <property type="entry name" value="Jelly Rolls"/>
    <property type="match status" value="1"/>
</dbReference>
<dbReference type="SUPFAM" id="SSF51182">
    <property type="entry name" value="RmlC-like cupins"/>
    <property type="match status" value="1"/>
</dbReference>
<organism evidence="3 4">
    <name type="scientific">Terrabacter terrae</name>
    <dbReference type="NCBI Taxonomy" id="318434"/>
    <lineage>
        <taxon>Bacteria</taxon>
        <taxon>Bacillati</taxon>
        <taxon>Actinomycetota</taxon>
        <taxon>Actinomycetes</taxon>
        <taxon>Micrococcales</taxon>
        <taxon>Intrasporangiaceae</taxon>
        <taxon>Terrabacter</taxon>
    </lineage>
</organism>
<dbReference type="CDD" id="cd02208">
    <property type="entry name" value="cupin_RmlC-like"/>
    <property type="match status" value="1"/>
</dbReference>
<dbReference type="EMBL" id="BAAANB010000003">
    <property type="protein sequence ID" value="GAA2024175.1"/>
    <property type="molecule type" value="Genomic_DNA"/>
</dbReference>
<proteinExistence type="predicted"/>
<evidence type="ECO:0000256" key="1">
    <source>
        <dbReference type="SAM" id="MobiDB-lite"/>
    </source>
</evidence>
<evidence type="ECO:0000259" key="2">
    <source>
        <dbReference type="Pfam" id="PF07883"/>
    </source>
</evidence>
<name>A0ABN2TY58_9MICO</name>
<sequence>MREAHGSGAGPRARSSQEETFESAAWQDGSTFHGSDAPIYSGDATLAHLVKRGRNMAHVAYQPSHPNPHEGGARAGQGTSRCIWLSSEQGRQAEAIAESCLEGMLDTWLEPGASVGWHRHDNSEEHYYLLEGRLDVTVEDLTGQVHTFELEPGDSHRVGTGMTHGSVAGTGGARFICVMLTTTRPASTGGERQ</sequence>
<protein>
    <recommendedName>
        <fullName evidence="2">Cupin type-2 domain-containing protein</fullName>
    </recommendedName>
</protein>
<keyword evidence="4" id="KW-1185">Reference proteome</keyword>
<dbReference type="InterPro" id="IPR011051">
    <property type="entry name" value="RmlC_Cupin_sf"/>
</dbReference>
<gene>
    <name evidence="3" type="ORF">GCM10009740_12060</name>
</gene>
<comment type="caution">
    <text evidence="3">The sequence shown here is derived from an EMBL/GenBank/DDBJ whole genome shotgun (WGS) entry which is preliminary data.</text>
</comment>
<dbReference type="InterPro" id="IPR013096">
    <property type="entry name" value="Cupin_2"/>
</dbReference>
<dbReference type="Proteomes" id="UP001501285">
    <property type="component" value="Unassembled WGS sequence"/>
</dbReference>
<reference evidence="3 4" key="1">
    <citation type="journal article" date="2019" name="Int. J. Syst. Evol. Microbiol.">
        <title>The Global Catalogue of Microorganisms (GCM) 10K type strain sequencing project: providing services to taxonomists for standard genome sequencing and annotation.</title>
        <authorList>
            <consortium name="The Broad Institute Genomics Platform"/>
            <consortium name="The Broad Institute Genome Sequencing Center for Infectious Disease"/>
            <person name="Wu L."/>
            <person name="Ma J."/>
        </authorList>
    </citation>
    <scope>NUCLEOTIDE SEQUENCE [LARGE SCALE GENOMIC DNA]</scope>
    <source>
        <strain evidence="3 4">JCM 14283</strain>
    </source>
</reference>
<evidence type="ECO:0000313" key="4">
    <source>
        <dbReference type="Proteomes" id="UP001501285"/>
    </source>
</evidence>
<accession>A0ABN2TY58</accession>
<dbReference type="RefSeq" id="WP_343989029.1">
    <property type="nucleotide sequence ID" value="NZ_BAAANB010000003.1"/>
</dbReference>
<dbReference type="Pfam" id="PF07883">
    <property type="entry name" value="Cupin_2"/>
    <property type="match status" value="1"/>
</dbReference>
<feature type="domain" description="Cupin type-2" evidence="2">
    <location>
        <begin position="109"/>
        <end position="178"/>
    </location>
</feature>
<dbReference type="InterPro" id="IPR014710">
    <property type="entry name" value="RmlC-like_jellyroll"/>
</dbReference>
<evidence type="ECO:0000313" key="3">
    <source>
        <dbReference type="EMBL" id="GAA2024175.1"/>
    </source>
</evidence>